<dbReference type="GO" id="GO:0016887">
    <property type="term" value="F:ATP hydrolysis activity"/>
    <property type="evidence" value="ECO:0007669"/>
    <property type="project" value="InterPro"/>
</dbReference>
<dbReference type="InterPro" id="IPR036412">
    <property type="entry name" value="HAD-like_sf"/>
</dbReference>
<dbReference type="GO" id="GO:0005524">
    <property type="term" value="F:ATP binding"/>
    <property type="evidence" value="ECO:0007669"/>
    <property type="project" value="UniProtKB-UniRule"/>
</dbReference>
<keyword evidence="10 17" id="KW-0067">ATP-binding</keyword>
<keyword evidence="5 17" id="KW-0812">Transmembrane</keyword>
<dbReference type="FunFam" id="3.30.70.100:FF:000001">
    <property type="entry name" value="ATPase copper transporting beta"/>
    <property type="match status" value="3"/>
</dbReference>
<evidence type="ECO:0000256" key="3">
    <source>
        <dbReference type="ARBA" id="ARBA00012517"/>
    </source>
</evidence>
<dbReference type="Proteomes" id="UP000800039">
    <property type="component" value="Unassembled WGS sequence"/>
</dbReference>
<dbReference type="Pfam" id="PF00702">
    <property type="entry name" value="Hydrolase"/>
    <property type="match status" value="1"/>
</dbReference>
<evidence type="ECO:0000256" key="13">
    <source>
        <dbReference type="ARBA" id="ARBA00022989"/>
    </source>
</evidence>
<dbReference type="CDD" id="cd02094">
    <property type="entry name" value="P-type_ATPase_Cu-like"/>
    <property type="match status" value="1"/>
</dbReference>
<dbReference type="InterPro" id="IPR036163">
    <property type="entry name" value="HMA_dom_sf"/>
</dbReference>
<comment type="similarity">
    <text evidence="2 17">Belongs to the cation transport ATPase (P-type) (TC 3.A.3) family. Type IB subfamily.</text>
</comment>
<dbReference type="NCBIfam" id="TIGR00003">
    <property type="entry name" value="copper ion binding protein"/>
    <property type="match status" value="3"/>
</dbReference>
<dbReference type="PROSITE" id="PS00154">
    <property type="entry name" value="ATPASE_E1_E2"/>
    <property type="match status" value="1"/>
</dbReference>
<gene>
    <name evidence="19" type="ORF">K460DRAFT_32251</name>
</gene>
<keyword evidence="4" id="KW-0813">Transport</keyword>
<dbReference type="Gene3D" id="3.40.1110.10">
    <property type="entry name" value="Calcium-transporting ATPase, cytoplasmic domain N"/>
    <property type="match status" value="1"/>
</dbReference>
<dbReference type="SUPFAM" id="SSF56784">
    <property type="entry name" value="HAD-like"/>
    <property type="match status" value="1"/>
</dbReference>
<dbReference type="PRINTS" id="PR00942">
    <property type="entry name" value="CUATPASEI"/>
</dbReference>
<accession>A0A9P4GUP7</accession>
<dbReference type="PROSITE" id="PS50846">
    <property type="entry name" value="HMA_2"/>
    <property type="match status" value="4"/>
</dbReference>
<sequence>MAPPSATGATAHMATTTLKVEGMTCGACTSAIESGFQGVHGVGNVSISLVMERAVVQHDPEIISADQVKETIEDRGFDAEVLSTDLPATQTTEDHFLSDSDDDEEEADTNISTTTLSVGGMTCGACTSAVEGAFKDVAGIKSFSISLLSERAVIEHDTRTISAGQLAETIEDVGFDAQVLDSVAATPAPTKSRNQKKQRTLTTTLAVEGMTCGACTSAIESGFKDVEGVYQFNISLLANRAVLVHDPSKLGEDQIVEIIEDRGFDAKVISSVDGSAQQSAGNNGPVHLKIYGLPDVSAAADLQGLLKKRSGVTSATVNFSTSRATIQREPHIIGLRALVETIEAAGYNALVADSDDNNAQLESLAKTKEIQEWRRAVIFSAWFAVPVFLTSMFIPMFLPFLNYGGIRLIPGLYLGDVVCLVLTIPVQFGIGKRFYVSAYKSLSHGSPTMDVLVVLGTSAAFFFSVAGMLVSLLVAPHTKPTTLFDTSTMLITFISLGRYLENRAKGQTSKALSRLMSLAPSMATIYADPIAAAKAAEDWDVADEKVVRTSTDGNAIEERVIATELIEVGDVVILRPGDKIPADGTVTRGESYLDESMVTGEAMPILKKKGALLMAGTVNGNGRLEFVVTRAGRDTQLSQIVRLVQEAQTSRAPIQRLADTVAGYFVPIIITLGLATFVAWMVLSHVLPYPPKVFLDHASGGKLMVCVKLCIAVIVFACPCALGLATPTAVMVGTGVGAEQGILVKGGAALETATKITHVVFDKTGTLTVGKMSVSKADIQGEWASPQKKNLWWTLIGLAEMGSEHPIAKAIVLSAKEYLRLGPDGTLDGSVGDFEAVVGKGITATVEAALSPERTRYKVLIGNVAFLTSEGVNVPDFLDEPLTPAATANPRGASPRSAGITTIHTAIGQTYTGTLSLSDTIKPSARAAVLALTRLGITSSIVTGDTSASALVVAAAVGIDIADVHASATPADKKAIVADLQSRGQVIGMVGDGINDSPALASADIGIALSTGTDVAMEAASIVLMSNADLLAIPASLVLSRAIFWRIKLNLAWACMYNFVGLPFAMGLFLPWGLSLHPMAAGAAMACSSVSVVASSLHLKFWHRPSWMKVSVLDPGAPVDEREVEMEKLGQKGLVSSTADWVRDSWAAWRRNKEEAGYVPLRDMGEH</sequence>
<protein>
    <recommendedName>
        <fullName evidence="3">P-type Cu(+) transporter</fullName>
        <ecNumber evidence="3">7.2.2.8</ecNumber>
    </recommendedName>
    <alternativeName>
        <fullName evidence="16">Cu(2+)-ATPase</fullName>
    </alternativeName>
</protein>
<evidence type="ECO:0000256" key="11">
    <source>
        <dbReference type="ARBA" id="ARBA00022842"/>
    </source>
</evidence>
<dbReference type="InterPro" id="IPR008250">
    <property type="entry name" value="ATPase_P-typ_transduc_dom_A_sf"/>
</dbReference>
<dbReference type="PANTHER" id="PTHR43520:SF8">
    <property type="entry name" value="P-TYPE CU(+) TRANSPORTER"/>
    <property type="match status" value="1"/>
</dbReference>
<dbReference type="InterPro" id="IPR006121">
    <property type="entry name" value="HMA_dom"/>
</dbReference>
<dbReference type="Gene3D" id="2.70.150.10">
    <property type="entry name" value="Calcium-transporting ATPase, cytoplasmic transduction domain A"/>
    <property type="match status" value="1"/>
</dbReference>
<dbReference type="Gene3D" id="3.40.50.1000">
    <property type="entry name" value="HAD superfamily/HAD-like"/>
    <property type="match status" value="1"/>
</dbReference>
<evidence type="ECO:0000256" key="9">
    <source>
        <dbReference type="ARBA" id="ARBA00022796"/>
    </source>
</evidence>
<keyword evidence="15 17" id="KW-0472">Membrane</keyword>
<feature type="domain" description="HMA" evidence="18">
    <location>
        <begin position="14"/>
        <end position="80"/>
    </location>
</feature>
<feature type="transmembrane region" description="Helical" evidence="17">
    <location>
        <begin position="661"/>
        <end position="683"/>
    </location>
</feature>
<dbReference type="GO" id="GO:0055070">
    <property type="term" value="P:copper ion homeostasis"/>
    <property type="evidence" value="ECO:0007669"/>
    <property type="project" value="TreeGrafter"/>
</dbReference>
<dbReference type="Pfam" id="PF00403">
    <property type="entry name" value="HMA"/>
    <property type="match status" value="4"/>
</dbReference>
<dbReference type="PRINTS" id="PR00119">
    <property type="entry name" value="CATATPASE"/>
</dbReference>
<evidence type="ECO:0000256" key="17">
    <source>
        <dbReference type="RuleBase" id="RU362081"/>
    </source>
</evidence>
<dbReference type="SUPFAM" id="SSF81665">
    <property type="entry name" value="Calcium ATPase, transmembrane domain M"/>
    <property type="match status" value="1"/>
</dbReference>
<dbReference type="InterPro" id="IPR027256">
    <property type="entry name" value="P-typ_ATPase_IB"/>
</dbReference>
<keyword evidence="20" id="KW-1185">Reference proteome</keyword>
<feature type="transmembrane region" description="Helical" evidence="17">
    <location>
        <begin position="481"/>
        <end position="500"/>
    </location>
</feature>
<dbReference type="FunFam" id="2.70.150.10:FF:000002">
    <property type="entry name" value="Copper-transporting ATPase 1, putative"/>
    <property type="match status" value="1"/>
</dbReference>
<evidence type="ECO:0000256" key="1">
    <source>
        <dbReference type="ARBA" id="ARBA00004127"/>
    </source>
</evidence>
<dbReference type="InterPro" id="IPR044492">
    <property type="entry name" value="P_typ_ATPase_HD_dom"/>
</dbReference>
<dbReference type="InterPro" id="IPR018303">
    <property type="entry name" value="ATPase_P-typ_P_site"/>
</dbReference>
<dbReference type="OrthoDB" id="432719at2759"/>
<feature type="domain" description="HMA" evidence="18">
    <location>
        <begin position="112"/>
        <end position="178"/>
    </location>
</feature>
<dbReference type="GO" id="GO:0030003">
    <property type="term" value="P:intracellular monoatomic cation homeostasis"/>
    <property type="evidence" value="ECO:0007669"/>
    <property type="project" value="UniProtKB-ARBA"/>
</dbReference>
<dbReference type="InterPro" id="IPR023214">
    <property type="entry name" value="HAD_sf"/>
</dbReference>
<dbReference type="Gene3D" id="3.30.70.100">
    <property type="match status" value="4"/>
</dbReference>
<evidence type="ECO:0000256" key="4">
    <source>
        <dbReference type="ARBA" id="ARBA00022448"/>
    </source>
</evidence>
<evidence type="ECO:0000256" key="12">
    <source>
        <dbReference type="ARBA" id="ARBA00022967"/>
    </source>
</evidence>
<feature type="transmembrane region" description="Helical" evidence="17">
    <location>
        <begin position="451"/>
        <end position="475"/>
    </location>
</feature>
<feature type="domain" description="HMA" evidence="18">
    <location>
        <begin position="201"/>
        <end position="267"/>
    </location>
</feature>
<dbReference type="GeneID" id="63847774"/>
<dbReference type="NCBIfam" id="TIGR01494">
    <property type="entry name" value="ATPase_P-type"/>
    <property type="match status" value="2"/>
</dbReference>
<dbReference type="GO" id="GO:0140581">
    <property type="term" value="F:P-type monovalent copper transporter activity"/>
    <property type="evidence" value="ECO:0007669"/>
    <property type="project" value="UniProtKB-EC"/>
</dbReference>
<evidence type="ECO:0000256" key="10">
    <source>
        <dbReference type="ARBA" id="ARBA00022840"/>
    </source>
</evidence>
<feature type="domain" description="HMA" evidence="18">
    <location>
        <begin position="284"/>
        <end position="350"/>
    </location>
</feature>
<evidence type="ECO:0000256" key="14">
    <source>
        <dbReference type="ARBA" id="ARBA00023065"/>
    </source>
</evidence>
<reference evidence="19" key="1">
    <citation type="submission" date="2020-01" db="EMBL/GenBank/DDBJ databases">
        <authorList>
            <consortium name="DOE Joint Genome Institute"/>
            <person name="Haridas S."/>
            <person name="Albert R."/>
            <person name="Binder M."/>
            <person name="Bloem J."/>
            <person name="Labutti K."/>
            <person name="Salamov A."/>
            <person name="Andreopoulos B."/>
            <person name="Baker S.E."/>
            <person name="Barry K."/>
            <person name="Bills G."/>
            <person name="Bluhm B.H."/>
            <person name="Cannon C."/>
            <person name="Castanera R."/>
            <person name="Culley D.E."/>
            <person name="Daum C."/>
            <person name="Ezra D."/>
            <person name="Gonzalez J.B."/>
            <person name="Henrissat B."/>
            <person name="Kuo A."/>
            <person name="Liang C."/>
            <person name="Lipzen A."/>
            <person name="Lutzoni F."/>
            <person name="Magnuson J."/>
            <person name="Mondo S."/>
            <person name="Nolan M."/>
            <person name="Ohm R."/>
            <person name="Pangilinan J."/>
            <person name="Park H.-J."/>
            <person name="Ramirez L."/>
            <person name="Alfaro M."/>
            <person name="Sun H."/>
            <person name="Tritt A."/>
            <person name="Yoshinaga Y."/>
            <person name="Zwiers L.-H."/>
            <person name="Turgeon B.G."/>
            <person name="Goodwin S.B."/>
            <person name="Spatafora J.W."/>
            <person name="Crous P.W."/>
            <person name="Grigoriev I.V."/>
        </authorList>
    </citation>
    <scope>NUCLEOTIDE SEQUENCE</scope>
    <source>
        <strain evidence="19">CBS 394.84</strain>
    </source>
</reference>
<comment type="caution">
    <text evidence="19">The sequence shown here is derived from an EMBL/GenBank/DDBJ whole genome shotgun (WGS) entry which is preliminary data.</text>
</comment>
<evidence type="ECO:0000256" key="7">
    <source>
        <dbReference type="ARBA" id="ARBA00022737"/>
    </source>
</evidence>
<dbReference type="SFLD" id="SFLDG00002">
    <property type="entry name" value="C1.7:_P-type_atpase_like"/>
    <property type="match status" value="1"/>
</dbReference>
<keyword evidence="12" id="KW-1278">Translocase</keyword>
<dbReference type="RefSeq" id="XP_040793929.1">
    <property type="nucleotide sequence ID" value="XM_040930522.1"/>
</dbReference>
<evidence type="ECO:0000313" key="20">
    <source>
        <dbReference type="Proteomes" id="UP000800039"/>
    </source>
</evidence>
<dbReference type="EMBL" id="ML976614">
    <property type="protein sequence ID" value="KAF1851366.1"/>
    <property type="molecule type" value="Genomic_DNA"/>
</dbReference>
<feature type="transmembrane region" description="Helical" evidence="17">
    <location>
        <begin position="1051"/>
        <end position="1074"/>
    </location>
</feature>
<evidence type="ECO:0000256" key="15">
    <source>
        <dbReference type="ARBA" id="ARBA00023136"/>
    </source>
</evidence>
<feature type="transmembrane region" description="Helical" evidence="17">
    <location>
        <begin position="1080"/>
        <end position="1099"/>
    </location>
</feature>
<keyword evidence="11" id="KW-0460">Magnesium</keyword>
<keyword evidence="6 17" id="KW-0479">Metal-binding</keyword>
<dbReference type="GO" id="GO:0043682">
    <property type="term" value="F:P-type divalent copper transporter activity"/>
    <property type="evidence" value="ECO:0007669"/>
    <property type="project" value="TreeGrafter"/>
</dbReference>
<keyword evidence="13 17" id="KW-1133">Transmembrane helix</keyword>
<dbReference type="GO" id="GO:0005507">
    <property type="term" value="F:copper ion binding"/>
    <property type="evidence" value="ECO:0007669"/>
    <property type="project" value="InterPro"/>
</dbReference>
<dbReference type="SUPFAM" id="SSF55008">
    <property type="entry name" value="HMA, heavy metal-associated domain"/>
    <property type="match status" value="4"/>
</dbReference>
<dbReference type="EC" id="7.2.2.8" evidence="3"/>
<proteinExistence type="inferred from homology"/>
<evidence type="ECO:0000256" key="6">
    <source>
        <dbReference type="ARBA" id="ARBA00022723"/>
    </source>
</evidence>
<keyword evidence="9" id="KW-0187">Copper transport</keyword>
<dbReference type="Pfam" id="PF00122">
    <property type="entry name" value="E1-E2_ATPase"/>
    <property type="match status" value="1"/>
</dbReference>
<dbReference type="GO" id="GO:0012505">
    <property type="term" value="C:endomembrane system"/>
    <property type="evidence" value="ECO:0007669"/>
    <property type="project" value="UniProtKB-SubCell"/>
</dbReference>
<dbReference type="CDD" id="cd00371">
    <property type="entry name" value="HMA"/>
    <property type="match status" value="4"/>
</dbReference>
<evidence type="ECO:0000259" key="18">
    <source>
        <dbReference type="PROSITE" id="PS50846"/>
    </source>
</evidence>
<dbReference type="SUPFAM" id="SSF81653">
    <property type="entry name" value="Calcium ATPase, transduction domain A"/>
    <property type="match status" value="1"/>
</dbReference>
<dbReference type="InterPro" id="IPR001757">
    <property type="entry name" value="P_typ_ATPase"/>
</dbReference>
<keyword evidence="14" id="KW-0406">Ion transport</keyword>
<keyword evidence="7" id="KW-0677">Repeat</keyword>
<feature type="transmembrane region" description="Helical" evidence="17">
    <location>
        <begin position="703"/>
        <end position="725"/>
    </location>
</feature>
<keyword evidence="8 17" id="KW-0547">Nucleotide-binding</keyword>
<evidence type="ECO:0000256" key="16">
    <source>
        <dbReference type="ARBA" id="ARBA00080126"/>
    </source>
</evidence>
<dbReference type="InterPro" id="IPR006122">
    <property type="entry name" value="HMA_Cu_ion-bd"/>
</dbReference>
<dbReference type="SFLD" id="SFLDS00003">
    <property type="entry name" value="Haloacid_Dehalogenase"/>
    <property type="match status" value="1"/>
</dbReference>
<organism evidence="19 20">
    <name type="scientific">Cucurbitaria berberidis CBS 394.84</name>
    <dbReference type="NCBI Taxonomy" id="1168544"/>
    <lineage>
        <taxon>Eukaryota</taxon>
        <taxon>Fungi</taxon>
        <taxon>Dikarya</taxon>
        <taxon>Ascomycota</taxon>
        <taxon>Pezizomycotina</taxon>
        <taxon>Dothideomycetes</taxon>
        <taxon>Pleosporomycetidae</taxon>
        <taxon>Pleosporales</taxon>
        <taxon>Pleosporineae</taxon>
        <taxon>Cucurbitariaceae</taxon>
        <taxon>Cucurbitaria</taxon>
    </lineage>
</organism>
<dbReference type="NCBIfam" id="TIGR01525">
    <property type="entry name" value="ATPase-IB_hvy"/>
    <property type="match status" value="1"/>
</dbReference>
<evidence type="ECO:0000313" key="19">
    <source>
        <dbReference type="EMBL" id="KAF1851366.1"/>
    </source>
</evidence>
<feature type="transmembrane region" description="Helical" evidence="17">
    <location>
        <begin position="410"/>
        <end position="430"/>
    </location>
</feature>
<feature type="transmembrane region" description="Helical" evidence="17">
    <location>
        <begin position="376"/>
        <end position="398"/>
    </location>
</feature>
<dbReference type="PANTHER" id="PTHR43520">
    <property type="entry name" value="ATP7, ISOFORM B"/>
    <property type="match status" value="1"/>
</dbReference>
<dbReference type="AlphaFoldDB" id="A0A9P4GUP7"/>
<dbReference type="InterPro" id="IPR023298">
    <property type="entry name" value="ATPase_P-typ_TM_dom_sf"/>
</dbReference>
<dbReference type="SFLD" id="SFLDF00027">
    <property type="entry name" value="p-type_atpase"/>
    <property type="match status" value="1"/>
</dbReference>
<evidence type="ECO:0000256" key="2">
    <source>
        <dbReference type="ARBA" id="ARBA00006024"/>
    </source>
</evidence>
<comment type="subcellular location">
    <subcellularLocation>
        <location evidence="1">Endomembrane system</location>
        <topology evidence="1">Multi-pass membrane protein</topology>
    </subcellularLocation>
    <subcellularLocation>
        <location evidence="17">Membrane</location>
    </subcellularLocation>
</comment>
<dbReference type="InterPro" id="IPR023299">
    <property type="entry name" value="ATPase_P-typ_cyto_dom_N"/>
</dbReference>
<dbReference type="GO" id="GO:0016020">
    <property type="term" value="C:membrane"/>
    <property type="evidence" value="ECO:0007669"/>
    <property type="project" value="UniProtKB-SubCell"/>
</dbReference>
<evidence type="ECO:0000256" key="8">
    <source>
        <dbReference type="ARBA" id="ARBA00022741"/>
    </source>
</evidence>
<dbReference type="InterPro" id="IPR059000">
    <property type="entry name" value="ATPase_P-type_domA"/>
</dbReference>
<evidence type="ECO:0000256" key="5">
    <source>
        <dbReference type="ARBA" id="ARBA00022692"/>
    </source>
</evidence>
<keyword evidence="9" id="KW-0186">Copper</keyword>
<name>A0A9P4GUP7_9PLEO</name>